<dbReference type="Proteomes" id="UP000324222">
    <property type="component" value="Unassembled WGS sequence"/>
</dbReference>
<comment type="caution">
    <text evidence="2">The sequence shown here is derived from an EMBL/GenBank/DDBJ whole genome shotgun (WGS) entry which is preliminary data.</text>
</comment>
<evidence type="ECO:0000313" key="2">
    <source>
        <dbReference type="EMBL" id="MPC25555.1"/>
    </source>
</evidence>
<dbReference type="EMBL" id="VSRR010001478">
    <property type="protein sequence ID" value="MPC25555.1"/>
    <property type="molecule type" value="Genomic_DNA"/>
</dbReference>
<dbReference type="AlphaFoldDB" id="A0A5B7DWA3"/>
<evidence type="ECO:0000313" key="3">
    <source>
        <dbReference type="Proteomes" id="UP000324222"/>
    </source>
</evidence>
<organism evidence="2 3">
    <name type="scientific">Portunus trituberculatus</name>
    <name type="common">Swimming crab</name>
    <name type="synonym">Neptunus trituberculatus</name>
    <dbReference type="NCBI Taxonomy" id="210409"/>
    <lineage>
        <taxon>Eukaryota</taxon>
        <taxon>Metazoa</taxon>
        <taxon>Ecdysozoa</taxon>
        <taxon>Arthropoda</taxon>
        <taxon>Crustacea</taxon>
        <taxon>Multicrustacea</taxon>
        <taxon>Malacostraca</taxon>
        <taxon>Eumalacostraca</taxon>
        <taxon>Eucarida</taxon>
        <taxon>Decapoda</taxon>
        <taxon>Pleocyemata</taxon>
        <taxon>Brachyura</taxon>
        <taxon>Eubrachyura</taxon>
        <taxon>Portunoidea</taxon>
        <taxon>Portunidae</taxon>
        <taxon>Portuninae</taxon>
        <taxon>Portunus</taxon>
    </lineage>
</organism>
<feature type="region of interest" description="Disordered" evidence="1">
    <location>
        <begin position="1"/>
        <end position="44"/>
    </location>
</feature>
<sequence length="93" mass="9992">MCGAGVRVEAESAPLAQGRTGDRWGREQTTIGGQEGGAGGLPREALGGTGSVPLWCHSVGREAKRRDRVWRPLCEEVQETRGLTHFCDACRSI</sequence>
<evidence type="ECO:0000256" key="1">
    <source>
        <dbReference type="SAM" id="MobiDB-lite"/>
    </source>
</evidence>
<protein>
    <submittedName>
        <fullName evidence="2">Uncharacterized protein</fullName>
    </submittedName>
</protein>
<accession>A0A5B7DWA3</accession>
<reference evidence="2 3" key="1">
    <citation type="submission" date="2019-05" db="EMBL/GenBank/DDBJ databases">
        <title>Another draft genome of Portunus trituberculatus and its Hox gene families provides insights of decapod evolution.</title>
        <authorList>
            <person name="Jeong J.-H."/>
            <person name="Song I."/>
            <person name="Kim S."/>
            <person name="Choi T."/>
            <person name="Kim D."/>
            <person name="Ryu S."/>
            <person name="Kim W."/>
        </authorList>
    </citation>
    <scope>NUCLEOTIDE SEQUENCE [LARGE SCALE GENOMIC DNA]</scope>
    <source>
        <tissue evidence="2">Muscle</tissue>
    </source>
</reference>
<name>A0A5B7DWA3_PORTR</name>
<keyword evidence="3" id="KW-1185">Reference proteome</keyword>
<gene>
    <name evidence="2" type="ORF">E2C01_018673</name>
</gene>
<proteinExistence type="predicted"/>